<dbReference type="EMBL" id="QKRW01000010">
    <property type="protein sequence ID" value="RAL65529.1"/>
    <property type="molecule type" value="Genomic_DNA"/>
</dbReference>
<feature type="compositionally biased region" description="Polar residues" evidence="1">
    <location>
        <begin position="18"/>
        <end position="40"/>
    </location>
</feature>
<feature type="region of interest" description="Disordered" evidence="1">
    <location>
        <begin position="1"/>
        <end position="40"/>
    </location>
</feature>
<evidence type="ECO:0000256" key="1">
    <source>
        <dbReference type="SAM" id="MobiDB-lite"/>
    </source>
</evidence>
<dbReference type="AlphaFoldDB" id="A0A395J4G4"/>
<gene>
    <name evidence="2" type="ORF">DID88_001094</name>
</gene>
<dbReference type="OrthoDB" id="3548731at2759"/>
<protein>
    <submittedName>
        <fullName evidence="2">Uncharacterized protein</fullName>
    </submittedName>
</protein>
<evidence type="ECO:0000313" key="2">
    <source>
        <dbReference type="EMBL" id="RAL65529.1"/>
    </source>
</evidence>
<accession>A0A395J4G4</accession>
<reference evidence="2 3" key="1">
    <citation type="submission" date="2018-06" db="EMBL/GenBank/DDBJ databases">
        <title>Genome Sequence of the Brown Rot Fungal Pathogen Monilinia fructigena.</title>
        <authorList>
            <person name="Landi L."/>
            <person name="De Miccolis Angelini R.M."/>
            <person name="Pollastro S."/>
            <person name="Abate D."/>
            <person name="Faretra F."/>
            <person name="Romanazzi G."/>
        </authorList>
    </citation>
    <scope>NUCLEOTIDE SEQUENCE [LARGE SCALE GENOMIC DNA]</scope>
    <source>
        <strain evidence="2 3">Mfrg269</strain>
    </source>
</reference>
<evidence type="ECO:0000313" key="3">
    <source>
        <dbReference type="Proteomes" id="UP000249056"/>
    </source>
</evidence>
<organism evidence="2 3">
    <name type="scientific">Monilinia fructigena</name>
    <dbReference type="NCBI Taxonomy" id="38457"/>
    <lineage>
        <taxon>Eukaryota</taxon>
        <taxon>Fungi</taxon>
        <taxon>Dikarya</taxon>
        <taxon>Ascomycota</taxon>
        <taxon>Pezizomycotina</taxon>
        <taxon>Leotiomycetes</taxon>
        <taxon>Helotiales</taxon>
        <taxon>Sclerotiniaceae</taxon>
        <taxon>Monilinia</taxon>
    </lineage>
</organism>
<proteinExistence type="predicted"/>
<dbReference type="Proteomes" id="UP000249056">
    <property type="component" value="Unassembled WGS sequence"/>
</dbReference>
<sequence length="92" mass="10298">MSLNGSRSVLNRWKKNRTQSARPTTSGGLNSWTEYNPSSEEPFQKAVEEAVLNALNSDAFRNVIASQIDPVTAALSRQQEKVKCFESFNFES</sequence>
<comment type="caution">
    <text evidence="2">The sequence shown here is derived from an EMBL/GenBank/DDBJ whole genome shotgun (WGS) entry which is preliminary data.</text>
</comment>
<keyword evidence="3" id="KW-1185">Reference proteome</keyword>
<name>A0A395J4G4_9HELO</name>